<dbReference type="OrthoDB" id="3177419at2"/>
<dbReference type="AlphaFoldDB" id="A0A077M7S0"/>
<keyword evidence="1" id="KW-0812">Transmembrane</keyword>
<reference evidence="2 3" key="1">
    <citation type="journal article" date="2013" name="ISME J.">
        <title>A metabolic model for members of the genus Tetrasphaera involved in enhanced biological phosphorus removal.</title>
        <authorList>
            <person name="Kristiansen R."/>
            <person name="Nguyen H.T.T."/>
            <person name="Saunders A.M."/>
            <person name="Nielsen J.L."/>
            <person name="Wimmer R."/>
            <person name="Le V.Q."/>
            <person name="McIlroy S.J."/>
            <person name="Petrovski S."/>
            <person name="Seviour R.J."/>
            <person name="Calteau A."/>
            <person name="Nielsen K.L."/>
            <person name="Nielsen P.H."/>
        </authorList>
    </citation>
    <scope>NUCLEOTIDE SEQUENCE [LARGE SCALE GENOMIC DNA]</scope>
    <source>
        <strain evidence="2 3">Ben 74</strain>
    </source>
</reference>
<keyword evidence="1" id="KW-0472">Membrane</keyword>
<comment type="caution">
    <text evidence="2">The sequence shown here is derived from an EMBL/GenBank/DDBJ whole genome shotgun (WGS) entry which is preliminary data.</text>
</comment>
<proteinExistence type="predicted"/>
<evidence type="ECO:0000313" key="2">
    <source>
        <dbReference type="EMBL" id="CCI53341.1"/>
    </source>
</evidence>
<protein>
    <recommendedName>
        <fullName evidence="4">Integral membrane protein</fullName>
    </recommendedName>
</protein>
<gene>
    <name evidence="2" type="ORF">BN13_370012</name>
</gene>
<keyword evidence="1" id="KW-1133">Transmembrane helix</keyword>
<dbReference type="RefSeq" id="WP_048545600.1">
    <property type="nucleotide sequence ID" value="NZ_HF571038.1"/>
</dbReference>
<name>A0A077M7S0_9MICO</name>
<organism evidence="2 3">
    <name type="scientific">Nostocoides jenkinsii Ben 74</name>
    <dbReference type="NCBI Taxonomy" id="1193518"/>
    <lineage>
        <taxon>Bacteria</taxon>
        <taxon>Bacillati</taxon>
        <taxon>Actinomycetota</taxon>
        <taxon>Actinomycetes</taxon>
        <taxon>Micrococcales</taxon>
        <taxon>Intrasporangiaceae</taxon>
        <taxon>Nostocoides</taxon>
    </lineage>
</organism>
<feature type="transmembrane region" description="Helical" evidence="1">
    <location>
        <begin position="12"/>
        <end position="32"/>
    </location>
</feature>
<dbReference type="Proteomes" id="UP000035720">
    <property type="component" value="Unassembled WGS sequence"/>
</dbReference>
<dbReference type="EMBL" id="CAJC01000147">
    <property type="protein sequence ID" value="CCI53341.1"/>
    <property type="molecule type" value="Genomic_DNA"/>
</dbReference>
<sequence>MRSIELALAGGWKVLYTGILFGAGMPIIYALAMRALVLGSTTGVDDQGKPTTRLSPAGKALAALLLAVIALAVILGITIIAASGFGKIVVFDGGLPSITDK</sequence>
<evidence type="ECO:0000313" key="3">
    <source>
        <dbReference type="Proteomes" id="UP000035720"/>
    </source>
</evidence>
<dbReference type="STRING" id="1193518.BN13_370012"/>
<accession>A0A077M7S0</accession>
<evidence type="ECO:0008006" key="4">
    <source>
        <dbReference type="Google" id="ProtNLM"/>
    </source>
</evidence>
<keyword evidence="3" id="KW-1185">Reference proteome</keyword>
<feature type="transmembrane region" description="Helical" evidence="1">
    <location>
        <begin position="60"/>
        <end position="82"/>
    </location>
</feature>
<evidence type="ECO:0000256" key="1">
    <source>
        <dbReference type="SAM" id="Phobius"/>
    </source>
</evidence>